<gene>
    <name evidence="2" type="ORF">GSPATT00024863001</name>
</gene>
<evidence type="ECO:0008006" key="4">
    <source>
        <dbReference type="Google" id="ProtNLM"/>
    </source>
</evidence>
<dbReference type="AlphaFoldDB" id="A0EA15"/>
<proteinExistence type="predicted"/>
<organism evidence="2 3">
    <name type="scientific">Paramecium tetraurelia</name>
    <dbReference type="NCBI Taxonomy" id="5888"/>
    <lineage>
        <taxon>Eukaryota</taxon>
        <taxon>Sar</taxon>
        <taxon>Alveolata</taxon>
        <taxon>Ciliophora</taxon>
        <taxon>Intramacronucleata</taxon>
        <taxon>Oligohymenophorea</taxon>
        <taxon>Peniculida</taxon>
        <taxon>Parameciidae</taxon>
        <taxon>Paramecium</taxon>
    </lineage>
</organism>
<dbReference type="OrthoDB" id="10490536at2759"/>
<dbReference type="KEGG" id="ptm:GSPATT00024863001"/>
<dbReference type="EMBL" id="CT868666">
    <property type="protein sequence ID" value="CAK92132.1"/>
    <property type="molecule type" value="Genomic_DNA"/>
</dbReference>
<protein>
    <recommendedName>
        <fullName evidence="4">Transmembrane protein</fullName>
    </recommendedName>
</protein>
<keyword evidence="3" id="KW-1185">Reference proteome</keyword>
<evidence type="ECO:0000256" key="1">
    <source>
        <dbReference type="SAM" id="Phobius"/>
    </source>
</evidence>
<accession>A0EA15</accession>
<evidence type="ECO:0000313" key="2">
    <source>
        <dbReference type="EMBL" id="CAK92132.1"/>
    </source>
</evidence>
<sequence length="352" mass="41738">MIPSNADKEKATMRYCQMTYTVCLISSQVFRFNPYDKNVKNSNCSLTISLKKRKCVINSYLYLIKGSSYFIQIQNFLNITQFSMLNNNRNGFIIYILDKQAGLLKIEWNKLNRTKKWFDTIQNGVALGIHDEHFIYVVQKRQFKYIIAQYQIINSQIQIIGNLKARKSFRKQQYPKIILYILYEDKIFRILRFGIKEVSIFGNRITGIITFDIFQYTFELIPDYVQYFYHLNEKIAYKLQYSLIYNEINITIQKKIVKFSVELYTNKYSPMRVVIGFFVSGILITLSLLYTIITLKQKNLLIYMMENNLKRCKGKQGSLFKSLECARSPKIQHSKLQSLDQTSNFDLKRLRN</sequence>
<keyword evidence="1" id="KW-1133">Transmembrane helix</keyword>
<dbReference type="Proteomes" id="UP000000600">
    <property type="component" value="Unassembled WGS sequence"/>
</dbReference>
<keyword evidence="1" id="KW-0812">Transmembrane</keyword>
<keyword evidence="1" id="KW-0472">Membrane</keyword>
<dbReference type="GeneID" id="5045314"/>
<dbReference type="InParanoid" id="A0EA15"/>
<feature type="transmembrane region" description="Helical" evidence="1">
    <location>
        <begin position="273"/>
        <end position="295"/>
    </location>
</feature>
<evidence type="ECO:0000313" key="3">
    <source>
        <dbReference type="Proteomes" id="UP000000600"/>
    </source>
</evidence>
<dbReference type="RefSeq" id="XP_001459529.1">
    <property type="nucleotide sequence ID" value="XM_001459492.1"/>
</dbReference>
<dbReference type="HOGENOM" id="CLU_045762_0_0_1"/>
<name>A0EA15_PARTE</name>
<reference evidence="2 3" key="1">
    <citation type="journal article" date="2006" name="Nature">
        <title>Global trends of whole-genome duplications revealed by the ciliate Paramecium tetraurelia.</title>
        <authorList>
            <consortium name="Genoscope"/>
            <person name="Aury J.-M."/>
            <person name="Jaillon O."/>
            <person name="Duret L."/>
            <person name="Noel B."/>
            <person name="Jubin C."/>
            <person name="Porcel B.M."/>
            <person name="Segurens B."/>
            <person name="Daubin V."/>
            <person name="Anthouard V."/>
            <person name="Aiach N."/>
            <person name="Arnaiz O."/>
            <person name="Billaut A."/>
            <person name="Beisson J."/>
            <person name="Blanc I."/>
            <person name="Bouhouche K."/>
            <person name="Camara F."/>
            <person name="Duharcourt S."/>
            <person name="Guigo R."/>
            <person name="Gogendeau D."/>
            <person name="Katinka M."/>
            <person name="Keller A.-M."/>
            <person name="Kissmehl R."/>
            <person name="Klotz C."/>
            <person name="Koll F."/>
            <person name="Le Moue A."/>
            <person name="Lepere C."/>
            <person name="Malinsky S."/>
            <person name="Nowacki M."/>
            <person name="Nowak J.K."/>
            <person name="Plattner H."/>
            <person name="Poulain J."/>
            <person name="Ruiz F."/>
            <person name="Serrano V."/>
            <person name="Zagulski M."/>
            <person name="Dessen P."/>
            <person name="Betermier M."/>
            <person name="Weissenbach J."/>
            <person name="Scarpelli C."/>
            <person name="Schachter V."/>
            <person name="Sperling L."/>
            <person name="Meyer E."/>
            <person name="Cohen J."/>
            <person name="Wincker P."/>
        </authorList>
    </citation>
    <scope>NUCLEOTIDE SEQUENCE [LARGE SCALE GENOMIC DNA]</scope>
    <source>
        <strain evidence="2 3">Stock d4-2</strain>
    </source>
</reference>